<keyword evidence="8" id="KW-0240">DNA-directed RNA polymerase</keyword>
<dbReference type="InterPro" id="IPR036388">
    <property type="entry name" value="WH-like_DNA-bd_sf"/>
</dbReference>
<sequence>MKWWKSKRAQLQDIFEQYCGAMSLYACSFLGDFQAGEDVVQEIFMSLLKNENVPDSPKSYLMQAVRNRCMNYQRVVKLKSLNEEVSQVWFTHPLEKEEERATLTNGLSSLPQEQREVVVLKIWGNLTFKEIGTTVGISPNTAASRYQYALKHLKDIFHSHEVIS</sequence>
<dbReference type="PANTHER" id="PTHR43133">
    <property type="entry name" value="RNA POLYMERASE ECF-TYPE SIGMA FACTO"/>
    <property type="match status" value="1"/>
</dbReference>
<dbReference type="EMBL" id="AP019860">
    <property type="protein sequence ID" value="BBM85383.1"/>
    <property type="molecule type" value="Genomic_DNA"/>
</dbReference>
<keyword evidence="3" id="KW-0731">Sigma factor</keyword>
<dbReference type="InterPro" id="IPR013324">
    <property type="entry name" value="RNA_pol_sigma_r3/r4-like"/>
</dbReference>
<name>A0A5S9F4R2_UABAM</name>
<organism evidence="8 9">
    <name type="scientific">Uabimicrobium amorphum</name>
    <dbReference type="NCBI Taxonomy" id="2596890"/>
    <lineage>
        <taxon>Bacteria</taxon>
        <taxon>Pseudomonadati</taxon>
        <taxon>Planctomycetota</taxon>
        <taxon>Candidatus Uabimicrobiia</taxon>
        <taxon>Candidatus Uabimicrobiales</taxon>
        <taxon>Candidatus Uabimicrobiaceae</taxon>
        <taxon>Candidatus Uabimicrobium</taxon>
    </lineage>
</organism>
<dbReference type="PROSITE" id="PS51257">
    <property type="entry name" value="PROKAR_LIPOPROTEIN"/>
    <property type="match status" value="1"/>
</dbReference>
<proteinExistence type="inferred from homology"/>
<keyword evidence="5" id="KW-0804">Transcription</keyword>
<evidence type="ECO:0000259" key="7">
    <source>
        <dbReference type="Pfam" id="PF08281"/>
    </source>
</evidence>
<dbReference type="PANTHER" id="PTHR43133:SF8">
    <property type="entry name" value="RNA POLYMERASE SIGMA FACTOR HI_1459-RELATED"/>
    <property type="match status" value="1"/>
</dbReference>
<dbReference type="InterPro" id="IPR039425">
    <property type="entry name" value="RNA_pol_sigma-70-like"/>
</dbReference>
<dbReference type="SUPFAM" id="SSF88946">
    <property type="entry name" value="Sigma2 domain of RNA polymerase sigma factors"/>
    <property type="match status" value="1"/>
</dbReference>
<dbReference type="GO" id="GO:0000428">
    <property type="term" value="C:DNA-directed RNA polymerase complex"/>
    <property type="evidence" value="ECO:0007669"/>
    <property type="project" value="UniProtKB-KW"/>
</dbReference>
<dbReference type="InterPro" id="IPR007627">
    <property type="entry name" value="RNA_pol_sigma70_r2"/>
</dbReference>
<dbReference type="CDD" id="cd06171">
    <property type="entry name" value="Sigma70_r4"/>
    <property type="match status" value="1"/>
</dbReference>
<accession>A0A5S9F4R2</accession>
<feature type="domain" description="RNA polymerase sigma-70 region 2" evidence="6">
    <location>
        <begin position="24"/>
        <end position="74"/>
    </location>
</feature>
<dbReference type="GO" id="GO:0006352">
    <property type="term" value="P:DNA-templated transcription initiation"/>
    <property type="evidence" value="ECO:0007669"/>
    <property type="project" value="InterPro"/>
</dbReference>
<dbReference type="SUPFAM" id="SSF88659">
    <property type="entry name" value="Sigma3 and sigma4 domains of RNA polymerase sigma factors"/>
    <property type="match status" value="1"/>
</dbReference>
<dbReference type="RefSeq" id="WP_151969489.1">
    <property type="nucleotide sequence ID" value="NZ_AP019860.1"/>
</dbReference>
<dbReference type="GO" id="GO:0003677">
    <property type="term" value="F:DNA binding"/>
    <property type="evidence" value="ECO:0007669"/>
    <property type="project" value="UniProtKB-KW"/>
</dbReference>
<dbReference type="InterPro" id="IPR013249">
    <property type="entry name" value="RNA_pol_sigma70_r4_t2"/>
</dbReference>
<keyword evidence="2" id="KW-0805">Transcription regulation</keyword>
<evidence type="ECO:0000256" key="4">
    <source>
        <dbReference type="ARBA" id="ARBA00023125"/>
    </source>
</evidence>
<evidence type="ECO:0000256" key="1">
    <source>
        <dbReference type="ARBA" id="ARBA00010641"/>
    </source>
</evidence>
<dbReference type="InterPro" id="IPR014284">
    <property type="entry name" value="RNA_pol_sigma-70_dom"/>
</dbReference>
<dbReference type="KEGG" id="uam:UABAM_03750"/>
<dbReference type="AlphaFoldDB" id="A0A5S9F4R2"/>
<dbReference type="Gene3D" id="1.10.10.10">
    <property type="entry name" value="Winged helix-like DNA-binding domain superfamily/Winged helix DNA-binding domain"/>
    <property type="match status" value="1"/>
</dbReference>
<dbReference type="Proteomes" id="UP000326354">
    <property type="component" value="Chromosome"/>
</dbReference>
<dbReference type="Pfam" id="PF04542">
    <property type="entry name" value="Sigma70_r2"/>
    <property type="match status" value="1"/>
</dbReference>
<dbReference type="Pfam" id="PF08281">
    <property type="entry name" value="Sigma70_r4_2"/>
    <property type="match status" value="1"/>
</dbReference>
<dbReference type="Gene3D" id="1.10.1740.10">
    <property type="match status" value="1"/>
</dbReference>
<comment type="similarity">
    <text evidence="1">Belongs to the sigma-70 factor family. ECF subfamily.</text>
</comment>
<evidence type="ECO:0000313" key="8">
    <source>
        <dbReference type="EMBL" id="BBM85383.1"/>
    </source>
</evidence>
<reference evidence="8 9" key="1">
    <citation type="submission" date="2019-08" db="EMBL/GenBank/DDBJ databases">
        <title>Complete genome sequence of Candidatus Uab amorphum.</title>
        <authorList>
            <person name="Shiratori T."/>
            <person name="Suzuki S."/>
            <person name="Kakizawa Y."/>
            <person name="Ishida K."/>
        </authorList>
    </citation>
    <scope>NUCLEOTIDE SEQUENCE [LARGE SCALE GENOMIC DNA]</scope>
    <source>
        <strain evidence="8 9">SRT547</strain>
    </source>
</reference>
<dbReference type="InterPro" id="IPR013325">
    <property type="entry name" value="RNA_pol_sigma_r2"/>
</dbReference>
<dbReference type="NCBIfam" id="TIGR02937">
    <property type="entry name" value="sigma70-ECF"/>
    <property type="match status" value="1"/>
</dbReference>
<keyword evidence="9" id="KW-1185">Reference proteome</keyword>
<protein>
    <submittedName>
        <fullName evidence="8">DNA-directed RNA polymerase sigma-70 factor</fullName>
    </submittedName>
</protein>
<evidence type="ECO:0000256" key="2">
    <source>
        <dbReference type="ARBA" id="ARBA00023015"/>
    </source>
</evidence>
<evidence type="ECO:0000313" key="9">
    <source>
        <dbReference type="Proteomes" id="UP000326354"/>
    </source>
</evidence>
<dbReference type="GO" id="GO:0016987">
    <property type="term" value="F:sigma factor activity"/>
    <property type="evidence" value="ECO:0007669"/>
    <property type="project" value="UniProtKB-KW"/>
</dbReference>
<dbReference type="OrthoDB" id="289887at2"/>
<feature type="domain" description="RNA polymerase sigma factor 70 region 4 type 2" evidence="7">
    <location>
        <begin position="106"/>
        <end position="153"/>
    </location>
</feature>
<evidence type="ECO:0000259" key="6">
    <source>
        <dbReference type="Pfam" id="PF04542"/>
    </source>
</evidence>
<keyword evidence="4" id="KW-0238">DNA-binding</keyword>
<gene>
    <name evidence="8" type="ORF">UABAM_03750</name>
</gene>
<evidence type="ECO:0000256" key="5">
    <source>
        <dbReference type="ARBA" id="ARBA00023163"/>
    </source>
</evidence>
<evidence type="ECO:0000256" key="3">
    <source>
        <dbReference type="ARBA" id="ARBA00023082"/>
    </source>
</evidence>